<dbReference type="SUPFAM" id="SSF51064">
    <property type="entry name" value="Head domain of nucleotide exchange factor GrpE"/>
    <property type="match status" value="1"/>
</dbReference>
<dbReference type="AlphaFoldDB" id="A0A1G1XVQ2"/>
<evidence type="ECO:0000256" key="1">
    <source>
        <dbReference type="ARBA" id="ARBA00004496"/>
    </source>
</evidence>
<dbReference type="GO" id="GO:0000774">
    <property type="term" value="F:adenyl-nucleotide exchange factor activity"/>
    <property type="evidence" value="ECO:0007669"/>
    <property type="project" value="InterPro"/>
</dbReference>
<sequence>MIKDKNQAESADNFRKELELAQKKMEEYLDGWKRAKADYLNFKKETEKRQTEFIQFANAALIAELLPIYDHFKIAWQHVPNEQREVNWVKGFEHIKNQFTNFLKQLGIEEIKTVGEKFNPDFHEAVSHEAKEGFAPDIIFEEVKCGYILYGKVLQPAKVKVVK</sequence>
<evidence type="ECO:0000313" key="13">
    <source>
        <dbReference type="Proteomes" id="UP000176241"/>
    </source>
</evidence>
<evidence type="ECO:0000256" key="11">
    <source>
        <dbReference type="RuleBase" id="RU004478"/>
    </source>
</evidence>
<evidence type="ECO:0000256" key="9">
    <source>
        <dbReference type="ARBA" id="ARBA00076414"/>
    </source>
</evidence>
<name>A0A1G1XVQ2_9BACT</name>
<reference evidence="12 13" key="1">
    <citation type="journal article" date="2016" name="Nat. Commun.">
        <title>Thousands of microbial genomes shed light on interconnected biogeochemical processes in an aquifer system.</title>
        <authorList>
            <person name="Anantharaman K."/>
            <person name="Brown C.T."/>
            <person name="Hug L.A."/>
            <person name="Sharon I."/>
            <person name="Castelle C.J."/>
            <person name="Probst A.J."/>
            <person name="Thomas B.C."/>
            <person name="Singh A."/>
            <person name="Wilkins M.J."/>
            <person name="Karaoz U."/>
            <person name="Brodie E.L."/>
            <person name="Williams K.H."/>
            <person name="Hubbard S.S."/>
            <person name="Banfield J.F."/>
        </authorList>
    </citation>
    <scope>NUCLEOTIDE SEQUENCE [LARGE SCALE GENOMIC DNA]</scope>
</reference>
<dbReference type="PRINTS" id="PR00773">
    <property type="entry name" value="GRPEPROTEIN"/>
</dbReference>
<dbReference type="InterPro" id="IPR013805">
    <property type="entry name" value="GrpE_CC"/>
</dbReference>
<dbReference type="GO" id="GO:0042803">
    <property type="term" value="F:protein homodimerization activity"/>
    <property type="evidence" value="ECO:0007669"/>
    <property type="project" value="InterPro"/>
</dbReference>
<dbReference type="SUPFAM" id="SSF58014">
    <property type="entry name" value="Coiled-coil domain of nucleotide exchange factor GrpE"/>
    <property type="match status" value="1"/>
</dbReference>
<keyword evidence="5 10" id="KW-0346">Stress response</keyword>
<evidence type="ECO:0000256" key="10">
    <source>
        <dbReference type="HAMAP-Rule" id="MF_01151"/>
    </source>
</evidence>
<evidence type="ECO:0000313" key="12">
    <source>
        <dbReference type="EMBL" id="OGY44061.1"/>
    </source>
</evidence>
<dbReference type="CDD" id="cd00446">
    <property type="entry name" value="GrpE"/>
    <property type="match status" value="1"/>
</dbReference>
<evidence type="ECO:0000256" key="2">
    <source>
        <dbReference type="ARBA" id="ARBA00009054"/>
    </source>
</evidence>
<dbReference type="Proteomes" id="UP000176241">
    <property type="component" value="Unassembled WGS sequence"/>
</dbReference>
<dbReference type="EMBL" id="MHIC01000036">
    <property type="protein sequence ID" value="OGY44061.1"/>
    <property type="molecule type" value="Genomic_DNA"/>
</dbReference>
<keyword evidence="4 10" id="KW-0963">Cytoplasm</keyword>
<comment type="similarity">
    <text evidence="2 10 11">Belongs to the GrpE family.</text>
</comment>
<evidence type="ECO:0000256" key="3">
    <source>
        <dbReference type="ARBA" id="ARBA00011738"/>
    </source>
</evidence>
<dbReference type="FunFam" id="2.30.22.10:FF:000001">
    <property type="entry name" value="Protein GrpE"/>
    <property type="match status" value="1"/>
</dbReference>
<accession>A0A1G1XVQ2</accession>
<comment type="function">
    <text evidence="7 10">Participates actively in the response to hyperosmotic and heat shock by preventing the aggregation of stress-denatured proteins, in association with DnaK and GrpE. It is the nucleotide exchange factor for DnaK and may function as a thermosensor. Unfolded proteins bind initially to DnaJ; upon interaction with the DnaJ-bound protein, DnaK hydrolyzes its bound ATP, resulting in the formation of a stable complex. GrpE releases ADP from DnaK; ATP binding to DnaK triggers the release of the substrate protein, thus completing the reaction cycle. Several rounds of ATP-dependent interactions between DnaJ, DnaK and GrpE are required for fully efficient folding.</text>
</comment>
<dbReference type="STRING" id="1797533.A2731_03875"/>
<evidence type="ECO:0000256" key="7">
    <source>
        <dbReference type="ARBA" id="ARBA00053401"/>
    </source>
</evidence>
<dbReference type="Gene3D" id="3.90.20.20">
    <property type="match status" value="1"/>
</dbReference>
<dbReference type="GO" id="GO:0005737">
    <property type="term" value="C:cytoplasm"/>
    <property type="evidence" value="ECO:0007669"/>
    <property type="project" value="UniProtKB-SubCell"/>
</dbReference>
<comment type="caution">
    <text evidence="12">The sequence shown here is derived from an EMBL/GenBank/DDBJ whole genome shotgun (WGS) entry which is preliminary data.</text>
</comment>
<comment type="subcellular location">
    <subcellularLocation>
        <location evidence="1 10">Cytoplasm</location>
    </subcellularLocation>
</comment>
<dbReference type="GO" id="GO:0051087">
    <property type="term" value="F:protein-folding chaperone binding"/>
    <property type="evidence" value="ECO:0007669"/>
    <property type="project" value="InterPro"/>
</dbReference>
<organism evidence="12 13">
    <name type="scientific">Candidatus Buchananbacteria bacterium RIFCSPHIGHO2_01_FULL_39_8</name>
    <dbReference type="NCBI Taxonomy" id="1797533"/>
    <lineage>
        <taxon>Bacteria</taxon>
        <taxon>Candidatus Buchananiibacteriota</taxon>
    </lineage>
</organism>
<evidence type="ECO:0000256" key="5">
    <source>
        <dbReference type="ARBA" id="ARBA00023016"/>
    </source>
</evidence>
<dbReference type="InterPro" id="IPR009012">
    <property type="entry name" value="GrpE_head"/>
</dbReference>
<evidence type="ECO:0000256" key="4">
    <source>
        <dbReference type="ARBA" id="ARBA00022490"/>
    </source>
</evidence>
<dbReference type="Gene3D" id="2.30.22.10">
    <property type="entry name" value="Head domain of nucleotide exchange factor GrpE"/>
    <property type="match status" value="1"/>
</dbReference>
<dbReference type="HAMAP" id="MF_01151">
    <property type="entry name" value="GrpE"/>
    <property type="match status" value="1"/>
</dbReference>
<evidence type="ECO:0000256" key="6">
    <source>
        <dbReference type="ARBA" id="ARBA00023186"/>
    </source>
</evidence>
<dbReference type="InterPro" id="IPR000740">
    <property type="entry name" value="GrpE"/>
</dbReference>
<protein>
    <recommendedName>
        <fullName evidence="8 10">Protein GrpE</fullName>
    </recommendedName>
    <alternativeName>
        <fullName evidence="9 10">HSP-70 cofactor</fullName>
    </alternativeName>
</protein>
<evidence type="ECO:0000256" key="8">
    <source>
        <dbReference type="ARBA" id="ARBA00072274"/>
    </source>
</evidence>
<proteinExistence type="inferred from homology"/>
<dbReference type="PANTHER" id="PTHR21237">
    <property type="entry name" value="GRPE PROTEIN"/>
    <property type="match status" value="1"/>
</dbReference>
<gene>
    <name evidence="10" type="primary">grpE</name>
    <name evidence="12" type="ORF">A2731_03875</name>
</gene>
<dbReference type="GO" id="GO:0051082">
    <property type="term" value="F:unfolded protein binding"/>
    <property type="evidence" value="ECO:0007669"/>
    <property type="project" value="TreeGrafter"/>
</dbReference>
<dbReference type="PANTHER" id="PTHR21237:SF23">
    <property type="entry name" value="GRPE PROTEIN HOMOLOG, MITOCHONDRIAL"/>
    <property type="match status" value="1"/>
</dbReference>
<dbReference type="GO" id="GO:0006457">
    <property type="term" value="P:protein folding"/>
    <property type="evidence" value="ECO:0007669"/>
    <property type="project" value="InterPro"/>
</dbReference>
<comment type="subunit">
    <text evidence="3 10">Homodimer.</text>
</comment>
<dbReference type="Pfam" id="PF01025">
    <property type="entry name" value="GrpE"/>
    <property type="match status" value="1"/>
</dbReference>
<keyword evidence="6 10" id="KW-0143">Chaperone</keyword>